<sequence>MWFNMFFYIQDPIPFRIDARCELREEMVRAMRLHFYHPVSGACLWSSEQSDNEELPCFFGIEAGTFELVRFSLPAEVPNKVSIIPGI</sequence>
<gene>
    <name evidence="1" type="ORF">PXEA_LOCUS3901</name>
</gene>
<dbReference type="Proteomes" id="UP000784294">
    <property type="component" value="Unassembled WGS sequence"/>
</dbReference>
<dbReference type="EMBL" id="CAAALY010009070">
    <property type="protein sequence ID" value="VEL10461.1"/>
    <property type="molecule type" value="Genomic_DNA"/>
</dbReference>
<evidence type="ECO:0000313" key="1">
    <source>
        <dbReference type="EMBL" id="VEL10461.1"/>
    </source>
</evidence>
<name>A0A3S4ZFW8_9PLAT</name>
<protein>
    <submittedName>
        <fullName evidence="1">Uncharacterized protein</fullName>
    </submittedName>
</protein>
<proteinExistence type="predicted"/>
<evidence type="ECO:0000313" key="2">
    <source>
        <dbReference type="Proteomes" id="UP000784294"/>
    </source>
</evidence>
<keyword evidence="2" id="KW-1185">Reference proteome</keyword>
<dbReference type="AlphaFoldDB" id="A0A3S4ZFW8"/>
<reference evidence="1" key="1">
    <citation type="submission" date="2018-11" db="EMBL/GenBank/DDBJ databases">
        <authorList>
            <consortium name="Pathogen Informatics"/>
        </authorList>
    </citation>
    <scope>NUCLEOTIDE SEQUENCE</scope>
</reference>
<accession>A0A3S4ZFW8</accession>
<comment type="caution">
    <text evidence="1">The sequence shown here is derived from an EMBL/GenBank/DDBJ whole genome shotgun (WGS) entry which is preliminary data.</text>
</comment>
<organism evidence="1 2">
    <name type="scientific">Protopolystoma xenopodis</name>
    <dbReference type="NCBI Taxonomy" id="117903"/>
    <lineage>
        <taxon>Eukaryota</taxon>
        <taxon>Metazoa</taxon>
        <taxon>Spiralia</taxon>
        <taxon>Lophotrochozoa</taxon>
        <taxon>Platyhelminthes</taxon>
        <taxon>Monogenea</taxon>
        <taxon>Polyopisthocotylea</taxon>
        <taxon>Polystomatidea</taxon>
        <taxon>Polystomatidae</taxon>
        <taxon>Protopolystoma</taxon>
    </lineage>
</organism>